<evidence type="ECO:0000313" key="2">
    <source>
        <dbReference type="Proteomes" id="UP001222377"/>
    </source>
</evidence>
<dbReference type="RefSeq" id="WP_276351170.1">
    <property type="nucleotide sequence ID" value="NZ_JARKHX010000004.1"/>
</dbReference>
<proteinExistence type="predicted"/>
<protein>
    <submittedName>
        <fullName evidence="1">Uncharacterized protein</fullName>
    </submittedName>
</protein>
<evidence type="ECO:0000313" key="1">
    <source>
        <dbReference type="EMBL" id="MDF4194782.1"/>
    </source>
</evidence>
<dbReference type="AlphaFoldDB" id="A0AAP3YFT0"/>
<dbReference type="Proteomes" id="UP001222377">
    <property type="component" value="Unassembled WGS sequence"/>
</dbReference>
<sequence>MIDMEFFITGEPISTELGECRFIKVKEYGQLANYLRLIKMSKKEIIYVYSKEDVNRFGELDELVAELKKMTLYEISGTLPNFQEAYSTVFSKMFNGEEILDKLTPDNFDSIRELVLKMCCLKEEKISSNPEIQKANERSKRVKSQDVDSVDMADIISTVSTYTGYLYKDINDMTLFQLYMTYHRIAQFKQYDTSTLFATVSPEAGKNIVNWDKHIDLFEEEKHYISRDKFMNKTKGFSKGSK</sequence>
<reference evidence="1" key="1">
    <citation type="submission" date="2023-02" db="EMBL/GenBank/DDBJ databases">
        <title>Draft Whole-Genome Sequences of Bacillus Strains of Potential Probiotic for Poultry.</title>
        <authorList>
            <person name="Ma L.M."/>
            <person name="Lopez-Guerra N."/>
            <person name="Zhang G."/>
        </authorList>
    </citation>
    <scope>NUCLEOTIDE SEQUENCE</scope>
    <source>
        <strain evidence="1">OSU1013-24</strain>
    </source>
</reference>
<gene>
    <name evidence="1" type="ORF">PV946_13555</name>
</gene>
<dbReference type="EMBL" id="JARKHX010000004">
    <property type="protein sequence ID" value="MDF4194782.1"/>
    <property type="molecule type" value="Genomic_DNA"/>
</dbReference>
<organism evidence="1 2">
    <name type="scientific">Bacillus amyloliquefaciens</name>
    <name type="common">Bacillus velezensis</name>
    <dbReference type="NCBI Taxonomy" id="1390"/>
    <lineage>
        <taxon>Bacteria</taxon>
        <taxon>Bacillati</taxon>
        <taxon>Bacillota</taxon>
        <taxon>Bacilli</taxon>
        <taxon>Bacillales</taxon>
        <taxon>Bacillaceae</taxon>
        <taxon>Bacillus</taxon>
        <taxon>Bacillus amyloliquefaciens group</taxon>
    </lineage>
</organism>
<accession>A0AAP3YFT0</accession>
<comment type="caution">
    <text evidence="1">The sequence shown here is derived from an EMBL/GenBank/DDBJ whole genome shotgun (WGS) entry which is preliminary data.</text>
</comment>
<name>A0AAP3YFT0_BACAM</name>